<keyword evidence="10" id="KW-1185">Reference proteome</keyword>
<feature type="domain" description="Mce/MlaD" evidence="8">
    <location>
        <begin position="41"/>
        <end position="132"/>
    </location>
</feature>
<keyword evidence="5 7" id="KW-1133">Transmembrane helix</keyword>
<keyword evidence="2" id="KW-1003">Cell membrane</keyword>
<dbReference type="EMBL" id="CP071503">
    <property type="protein sequence ID" value="QSX35472.1"/>
    <property type="molecule type" value="Genomic_DNA"/>
</dbReference>
<dbReference type="InterPro" id="IPR051800">
    <property type="entry name" value="PqiA-PqiB_transport"/>
</dbReference>
<keyword evidence="3" id="KW-0997">Cell inner membrane</keyword>
<sequence>MTHPEQPKVVRKKLFSPVWLLPIIALALGAWLGIKSIRESGVDVRVHFPSATGIDVSKTLVRYKGLNVGKVVDISIDDNLEGVNVDLVLDYRANSLLRENTKFWLVTPKASITGVEGLDALFSGNYIGMLPGEGDFQDQFEAEREAPTVIPAGDGLVIELSADELGSLDVGSPIFYRQIPVGNIVSYHLDEHKKIQLKGFVQRQYAHLVKQDSRFWNVSGVRVDASLSGIKIDTESIASILAGGIGFSSPELSAAANDDQLFQLYDSQQEAQGGSSFLLTAASADGIKVGTDVVFRELPVGEVEELKLTDDGVAIHIRMDRPYSALIGTDAQFWVEGAELSLSKVSHPERLISGNVIRFTPGSGSPKTEYPLLAAAPESNGEPLAITLFAAENPGTNVGADIRYRNVKIGEVTAVNLNSDFNGVSILAEIDAPFAKLVNQGSDFIVQSPLQVKASLEGIEVNGTDVDNITKGRIDLRPGKGKSLSTDARLPIFASAEAASHYYQHQKQLVWQLHSPTTAVSNGSDVFYKQMKIGKVSDVKWQAAHDSFAITLAIDPTYRSLLSERSVFWPTEALTLDANLNGVELSVAPLSGIIKGGVTLGLLSEPATDNHLLYASKTLAEQQSVPVALTLPLSAGLHSGADIRYRGNTVGTVAKVHLSDDMQALTATAYLYGRFAEQLRRSDSHYQLEDAELSLNGVKNASAVITGPFISVTPGTAAQLIDQFAVAPAASAIDTGHPLAITLVRDELGSIKQGTGIFYRGIRIGEVSHYQLSAAGNQVVIDGLIAEQYQHLVNASSHFFDLSGIKIDAGIFSGVQVETGSMENIIAGGIGVATEFNTQTAGKAEAPFILENKPQADWLKWAPAL</sequence>
<dbReference type="InterPro" id="IPR003399">
    <property type="entry name" value="Mce/MlaD"/>
</dbReference>
<feature type="domain" description="Mce/MlaD" evidence="8">
    <location>
        <begin position="277"/>
        <end position="362"/>
    </location>
</feature>
<organism evidence="9 10">
    <name type="scientific">Shewanella avicenniae</name>
    <dbReference type="NCBI Taxonomy" id="2814294"/>
    <lineage>
        <taxon>Bacteria</taxon>
        <taxon>Pseudomonadati</taxon>
        <taxon>Pseudomonadota</taxon>
        <taxon>Gammaproteobacteria</taxon>
        <taxon>Alteromonadales</taxon>
        <taxon>Shewanellaceae</taxon>
        <taxon>Shewanella</taxon>
    </lineage>
</organism>
<feature type="domain" description="Mce/MlaD" evidence="8">
    <location>
        <begin position="156"/>
        <end position="214"/>
    </location>
</feature>
<evidence type="ECO:0000256" key="7">
    <source>
        <dbReference type="SAM" id="Phobius"/>
    </source>
</evidence>
<name>A0ABX7QVE9_9GAMM</name>
<reference evidence="9 10" key="1">
    <citation type="submission" date="2021-03" db="EMBL/GenBank/DDBJ databases">
        <title>Novel species identification of genus Shewanella.</title>
        <authorList>
            <person name="Liu G."/>
            <person name="Zhang Q."/>
        </authorList>
    </citation>
    <scope>NUCLEOTIDE SEQUENCE [LARGE SCALE GENOMIC DNA]</scope>
    <source>
        <strain evidence="9 10">FJAT-51800</strain>
    </source>
</reference>
<evidence type="ECO:0000256" key="2">
    <source>
        <dbReference type="ARBA" id="ARBA00022475"/>
    </source>
</evidence>
<dbReference type="PANTHER" id="PTHR30462:SF0">
    <property type="entry name" value="INTERMEMBRANE TRANSPORT PROTEIN YEBT"/>
    <property type="match status" value="1"/>
</dbReference>
<feature type="domain" description="Mce/MlaD" evidence="8">
    <location>
        <begin position="741"/>
        <end position="798"/>
    </location>
</feature>
<dbReference type="PANTHER" id="PTHR30462">
    <property type="entry name" value="INTERMEMBRANE TRANSPORT PROTEIN PQIB-RELATED"/>
    <property type="match status" value="1"/>
</dbReference>
<evidence type="ECO:0000256" key="5">
    <source>
        <dbReference type="ARBA" id="ARBA00022989"/>
    </source>
</evidence>
<evidence type="ECO:0000313" key="9">
    <source>
        <dbReference type="EMBL" id="QSX35472.1"/>
    </source>
</evidence>
<protein>
    <submittedName>
        <fullName evidence="9">MCE family protein</fullName>
    </submittedName>
</protein>
<comment type="subcellular location">
    <subcellularLocation>
        <location evidence="1">Cell inner membrane</location>
    </subcellularLocation>
</comment>
<dbReference type="Pfam" id="PF02470">
    <property type="entry name" value="MlaD"/>
    <property type="match status" value="6"/>
</dbReference>
<feature type="domain" description="Mce/MlaD" evidence="8">
    <location>
        <begin position="386"/>
        <end position="448"/>
    </location>
</feature>
<evidence type="ECO:0000256" key="1">
    <source>
        <dbReference type="ARBA" id="ARBA00004533"/>
    </source>
</evidence>
<gene>
    <name evidence="9" type="ORF">JYB87_10270</name>
</gene>
<keyword evidence="6 7" id="KW-0472">Membrane</keyword>
<evidence type="ECO:0000256" key="6">
    <source>
        <dbReference type="ARBA" id="ARBA00023136"/>
    </source>
</evidence>
<evidence type="ECO:0000313" key="10">
    <source>
        <dbReference type="Proteomes" id="UP000662770"/>
    </source>
</evidence>
<evidence type="ECO:0000259" key="8">
    <source>
        <dbReference type="Pfam" id="PF02470"/>
    </source>
</evidence>
<evidence type="ECO:0000256" key="3">
    <source>
        <dbReference type="ARBA" id="ARBA00022519"/>
    </source>
</evidence>
<dbReference type="Proteomes" id="UP000662770">
    <property type="component" value="Chromosome"/>
</dbReference>
<keyword evidence="4 7" id="KW-0812">Transmembrane</keyword>
<feature type="domain" description="Mce/MlaD" evidence="8">
    <location>
        <begin position="625"/>
        <end position="715"/>
    </location>
</feature>
<evidence type="ECO:0000256" key="4">
    <source>
        <dbReference type="ARBA" id="ARBA00022692"/>
    </source>
</evidence>
<feature type="transmembrane region" description="Helical" evidence="7">
    <location>
        <begin position="14"/>
        <end position="34"/>
    </location>
</feature>
<accession>A0ABX7QVE9</accession>
<proteinExistence type="predicted"/>